<feature type="signal peptide" evidence="6">
    <location>
        <begin position="1"/>
        <end position="16"/>
    </location>
</feature>
<dbReference type="AlphaFoldDB" id="A0A399SW52"/>
<evidence type="ECO:0000256" key="1">
    <source>
        <dbReference type="ARBA" id="ARBA00004442"/>
    </source>
</evidence>
<dbReference type="RefSeq" id="WP_119439609.1">
    <property type="nucleotide sequence ID" value="NZ_QWGR01000015.1"/>
</dbReference>
<organism evidence="9 10">
    <name type="scientific">Maribellus luteus</name>
    <dbReference type="NCBI Taxonomy" id="2305463"/>
    <lineage>
        <taxon>Bacteria</taxon>
        <taxon>Pseudomonadati</taxon>
        <taxon>Bacteroidota</taxon>
        <taxon>Bacteroidia</taxon>
        <taxon>Marinilabiliales</taxon>
        <taxon>Prolixibacteraceae</taxon>
        <taxon>Maribellus</taxon>
    </lineage>
</organism>
<feature type="domain" description="SusD-like N-terminal" evidence="8">
    <location>
        <begin position="20"/>
        <end position="218"/>
    </location>
</feature>
<evidence type="ECO:0000256" key="5">
    <source>
        <dbReference type="ARBA" id="ARBA00023237"/>
    </source>
</evidence>
<dbReference type="Gene3D" id="1.25.40.390">
    <property type="match status" value="1"/>
</dbReference>
<gene>
    <name evidence="9" type="ORF">D1614_19215</name>
</gene>
<evidence type="ECO:0000259" key="7">
    <source>
        <dbReference type="Pfam" id="PF07980"/>
    </source>
</evidence>
<evidence type="ECO:0000313" key="9">
    <source>
        <dbReference type="EMBL" id="RIJ46335.1"/>
    </source>
</evidence>
<keyword evidence="10" id="KW-1185">Reference proteome</keyword>
<feature type="chain" id="PRO_5017308296" evidence="6">
    <location>
        <begin position="17"/>
        <end position="489"/>
    </location>
</feature>
<dbReference type="PROSITE" id="PS51257">
    <property type="entry name" value="PROKAR_LIPOPROTEIN"/>
    <property type="match status" value="1"/>
</dbReference>
<protein>
    <submittedName>
        <fullName evidence="9">RagB/SusD family nutrient uptake outer membrane protein</fullName>
    </submittedName>
</protein>
<accession>A0A399SW52</accession>
<dbReference type="OrthoDB" id="617686at2"/>
<keyword evidence="4" id="KW-0472">Membrane</keyword>
<comment type="similarity">
    <text evidence="2">Belongs to the SusD family.</text>
</comment>
<keyword evidence="3 6" id="KW-0732">Signal</keyword>
<comment type="caution">
    <text evidence="9">The sequence shown here is derived from an EMBL/GenBank/DDBJ whole genome shotgun (WGS) entry which is preliminary data.</text>
</comment>
<keyword evidence="5" id="KW-0998">Cell outer membrane</keyword>
<evidence type="ECO:0000259" key="8">
    <source>
        <dbReference type="Pfam" id="PF14322"/>
    </source>
</evidence>
<sequence>MKKVAICILVVFSVSACNLDFEPYDGLPESELTETESGLQGATIGNYNYLKDWYYQRNFHFFGEYGGDNVSLSGTTTDQLFYCYNYQHFPAMFPTTAFWEKAYQLVVGCNKVIQAIDDNASVEMRQVKGENLYLRAQTMFHLCNTFGRPYYQNPEINPGIPVKLDDVVENVPPRSTVKQVYQQVIDDLLYAEQLMGRGKKNIYASKEVAEALLSRVYLYMSGTPDNPNREYAEKAVEYAGKVIASGRYSLMDTESYKTYFRLSPEDNRETIFAVKHIADVDDQGWNSIGSMYNYVAQQGWGEMYASLSYRELLDQNPEDARHSFIDPQYEADGITLQKRNGYPKYFINKFSLQENYPTLSSPVFLRLAEMYLNRAEANAKLGNNQAAIDDVNLIRERAGLTGDQLYSLDDLKGRDNVLEVVLEERRLELAFEAQRRWDIFRNGLTLDRHYPGIHENGDALLSVSPDHPRVVFFIPESQILVHDGLIQNP</sequence>
<dbReference type="InterPro" id="IPR033985">
    <property type="entry name" value="SusD-like_N"/>
</dbReference>
<dbReference type="GO" id="GO:0009279">
    <property type="term" value="C:cell outer membrane"/>
    <property type="evidence" value="ECO:0007669"/>
    <property type="project" value="UniProtKB-SubCell"/>
</dbReference>
<dbReference type="InterPro" id="IPR012944">
    <property type="entry name" value="SusD_RagB_dom"/>
</dbReference>
<evidence type="ECO:0000256" key="6">
    <source>
        <dbReference type="SAM" id="SignalP"/>
    </source>
</evidence>
<dbReference type="CDD" id="cd08977">
    <property type="entry name" value="SusD"/>
    <property type="match status" value="1"/>
</dbReference>
<dbReference type="Proteomes" id="UP000265926">
    <property type="component" value="Unassembled WGS sequence"/>
</dbReference>
<reference evidence="9 10" key="1">
    <citation type="submission" date="2018-08" db="EMBL/GenBank/DDBJ databases">
        <title>Pallidiluteibacterium maritimus gen. nov., sp. nov., isolated from coastal sediment.</title>
        <authorList>
            <person name="Zhou L.Y."/>
        </authorList>
    </citation>
    <scope>NUCLEOTIDE SEQUENCE [LARGE SCALE GENOMIC DNA]</scope>
    <source>
        <strain evidence="9 10">XSD2</strain>
    </source>
</reference>
<evidence type="ECO:0000313" key="10">
    <source>
        <dbReference type="Proteomes" id="UP000265926"/>
    </source>
</evidence>
<feature type="domain" description="RagB/SusD" evidence="7">
    <location>
        <begin position="344"/>
        <end position="489"/>
    </location>
</feature>
<dbReference type="SUPFAM" id="SSF48452">
    <property type="entry name" value="TPR-like"/>
    <property type="match status" value="1"/>
</dbReference>
<comment type="subcellular location">
    <subcellularLocation>
        <location evidence="1">Cell outer membrane</location>
    </subcellularLocation>
</comment>
<dbReference type="Pfam" id="PF14322">
    <property type="entry name" value="SusD-like_3"/>
    <property type="match status" value="1"/>
</dbReference>
<proteinExistence type="inferred from homology"/>
<evidence type="ECO:0000256" key="3">
    <source>
        <dbReference type="ARBA" id="ARBA00022729"/>
    </source>
</evidence>
<dbReference type="Pfam" id="PF07980">
    <property type="entry name" value="SusD_RagB"/>
    <property type="match status" value="1"/>
</dbReference>
<name>A0A399SW52_9BACT</name>
<dbReference type="InterPro" id="IPR011990">
    <property type="entry name" value="TPR-like_helical_dom_sf"/>
</dbReference>
<evidence type="ECO:0000256" key="2">
    <source>
        <dbReference type="ARBA" id="ARBA00006275"/>
    </source>
</evidence>
<evidence type="ECO:0000256" key="4">
    <source>
        <dbReference type="ARBA" id="ARBA00023136"/>
    </source>
</evidence>
<dbReference type="EMBL" id="QWGR01000015">
    <property type="protein sequence ID" value="RIJ46335.1"/>
    <property type="molecule type" value="Genomic_DNA"/>
</dbReference>